<dbReference type="PROSITE" id="PS50157">
    <property type="entry name" value="ZINC_FINGER_C2H2_2"/>
    <property type="match status" value="1"/>
</dbReference>
<sequence length="218" mass="26011">MNKIMNGNNQQPVIRPHVQGFLERKRLESPRLVYVPNVPSADTMNYTERMGDIVTVPQYIPNPVPQYVIAGQPMQGYFVSSNNITGPIIDYNRRESEPRCMYAYVKEEGKNEDEVTSVYRCNVCNKIFQREAWLRRHHLSHTNDRNFLCPWCKSKHKRRDNLFKHIKLKHMELLMKAIREYYPLTDFEDKDLNELMRSGYLHREDIKRVFLHLIGLER</sequence>
<keyword evidence="1" id="KW-0479">Metal-binding</keyword>
<dbReference type="InParanoid" id="H2B0F2"/>
<evidence type="ECO:0000256" key="4">
    <source>
        <dbReference type="ARBA" id="ARBA00022833"/>
    </source>
</evidence>
<dbReference type="Proteomes" id="UP000005220">
    <property type="component" value="Chromosome 10"/>
</dbReference>
<accession>H2B0F2</accession>
<protein>
    <recommendedName>
        <fullName evidence="6">C2H2-type domain-containing protein</fullName>
    </recommendedName>
</protein>
<feature type="domain" description="C2H2-type" evidence="6">
    <location>
        <begin position="119"/>
        <end position="146"/>
    </location>
</feature>
<evidence type="ECO:0000259" key="6">
    <source>
        <dbReference type="PROSITE" id="PS50157"/>
    </source>
</evidence>
<reference evidence="7 8" key="1">
    <citation type="journal article" date="2011" name="Proc. Natl. Acad. Sci. U.S.A.">
        <title>Evolutionary erosion of yeast sex chromosomes by mating-type switching accidents.</title>
        <authorList>
            <person name="Gordon J.L."/>
            <person name="Armisen D."/>
            <person name="Proux-Wera E."/>
            <person name="Oheigeartaigh S.S."/>
            <person name="Byrne K.P."/>
            <person name="Wolfe K.H."/>
        </authorList>
    </citation>
    <scope>NUCLEOTIDE SEQUENCE [LARGE SCALE GENOMIC DNA]</scope>
    <source>
        <strain evidence="8">ATCC 22294 / BCRC 22015 / CBS 2517 / CECT 1963 / NBRC 1671 / NRRL Y-8276</strain>
    </source>
</reference>
<keyword evidence="8" id="KW-1185">Reference proteome</keyword>
<dbReference type="GO" id="GO:0043565">
    <property type="term" value="F:sequence-specific DNA binding"/>
    <property type="evidence" value="ECO:0007669"/>
    <property type="project" value="TreeGrafter"/>
</dbReference>
<dbReference type="HOGENOM" id="CLU_1267063_0_0_1"/>
<evidence type="ECO:0000256" key="2">
    <source>
        <dbReference type="ARBA" id="ARBA00022737"/>
    </source>
</evidence>
<dbReference type="GO" id="GO:0000981">
    <property type="term" value="F:DNA-binding transcription factor activity, RNA polymerase II-specific"/>
    <property type="evidence" value="ECO:0007669"/>
    <property type="project" value="TreeGrafter"/>
</dbReference>
<dbReference type="SMART" id="SM00355">
    <property type="entry name" value="ZnF_C2H2"/>
    <property type="match status" value="2"/>
</dbReference>
<dbReference type="KEGG" id="kaf:KAFR_0J00340"/>
<evidence type="ECO:0000256" key="5">
    <source>
        <dbReference type="PROSITE-ProRule" id="PRU00042"/>
    </source>
</evidence>
<dbReference type="InterPro" id="IPR013087">
    <property type="entry name" value="Znf_C2H2_type"/>
</dbReference>
<dbReference type="GO" id="GO:0005634">
    <property type="term" value="C:nucleus"/>
    <property type="evidence" value="ECO:0007669"/>
    <property type="project" value="TreeGrafter"/>
</dbReference>
<dbReference type="GeneID" id="13883752"/>
<gene>
    <name evidence="7" type="primary">KAFR0J00340</name>
    <name evidence="7" type="ORF">KAFR_0J00340</name>
</gene>
<dbReference type="GO" id="GO:0008270">
    <property type="term" value="F:zinc ion binding"/>
    <property type="evidence" value="ECO:0007669"/>
    <property type="project" value="UniProtKB-KW"/>
</dbReference>
<evidence type="ECO:0000313" key="7">
    <source>
        <dbReference type="EMBL" id="CCF60102.1"/>
    </source>
</evidence>
<keyword evidence="2" id="KW-0677">Repeat</keyword>
<dbReference type="EMBL" id="HE650830">
    <property type="protein sequence ID" value="CCF60102.1"/>
    <property type="molecule type" value="Genomic_DNA"/>
</dbReference>
<dbReference type="InterPro" id="IPR036236">
    <property type="entry name" value="Znf_C2H2_sf"/>
</dbReference>
<evidence type="ECO:0000313" key="8">
    <source>
        <dbReference type="Proteomes" id="UP000005220"/>
    </source>
</evidence>
<dbReference type="Gene3D" id="3.30.160.60">
    <property type="entry name" value="Classic Zinc Finger"/>
    <property type="match status" value="1"/>
</dbReference>
<name>H2B0F2_KAZAF</name>
<dbReference type="SUPFAM" id="SSF57667">
    <property type="entry name" value="beta-beta-alpha zinc fingers"/>
    <property type="match status" value="1"/>
</dbReference>
<proteinExistence type="predicted"/>
<keyword evidence="4" id="KW-0862">Zinc</keyword>
<keyword evidence="3 5" id="KW-0863">Zinc-finger</keyword>
<evidence type="ECO:0000256" key="3">
    <source>
        <dbReference type="ARBA" id="ARBA00022771"/>
    </source>
</evidence>
<dbReference type="PANTHER" id="PTHR24408">
    <property type="entry name" value="ZINC FINGER PROTEIN"/>
    <property type="match status" value="1"/>
</dbReference>
<dbReference type="PROSITE" id="PS00028">
    <property type="entry name" value="ZINC_FINGER_C2H2_1"/>
    <property type="match status" value="1"/>
</dbReference>
<dbReference type="OrthoDB" id="654211at2759"/>
<organism evidence="7 8">
    <name type="scientific">Kazachstania africana (strain ATCC 22294 / BCRC 22015 / CBS 2517 / CECT 1963 / NBRC 1671 / NRRL Y-8276)</name>
    <name type="common">Yeast</name>
    <name type="synonym">Kluyveromyces africanus</name>
    <dbReference type="NCBI Taxonomy" id="1071382"/>
    <lineage>
        <taxon>Eukaryota</taxon>
        <taxon>Fungi</taxon>
        <taxon>Dikarya</taxon>
        <taxon>Ascomycota</taxon>
        <taxon>Saccharomycotina</taxon>
        <taxon>Saccharomycetes</taxon>
        <taxon>Saccharomycetales</taxon>
        <taxon>Saccharomycetaceae</taxon>
        <taxon>Kazachstania</taxon>
    </lineage>
</organism>
<dbReference type="AlphaFoldDB" id="H2B0F2"/>
<evidence type="ECO:0000256" key="1">
    <source>
        <dbReference type="ARBA" id="ARBA00022723"/>
    </source>
</evidence>
<dbReference type="RefSeq" id="XP_003959237.1">
    <property type="nucleotide sequence ID" value="XM_003959188.1"/>
</dbReference>
<dbReference type="PANTHER" id="PTHR24408:SF58">
    <property type="entry name" value="TRANSCRIPTION FACTOR (TFIIIA), PUTATIVE (AFU_ORTHOLOGUE AFUA_1G05150)-RELATED"/>
    <property type="match status" value="1"/>
</dbReference>